<feature type="signal peptide" evidence="1">
    <location>
        <begin position="1"/>
        <end position="17"/>
    </location>
</feature>
<reference evidence="2" key="1">
    <citation type="submission" date="2021-02" db="EMBL/GenBank/DDBJ databases">
        <authorList>
            <person name="Steward A R."/>
        </authorList>
    </citation>
    <scope>NUCLEOTIDE SEQUENCE</scope>
</reference>
<dbReference type="Proteomes" id="UP000663880">
    <property type="component" value="Unassembled WGS sequence"/>
</dbReference>
<name>A0A821QRD7_9NEOP</name>
<gene>
    <name evidence="2" type="ORF">PMACD_LOCUS5272</name>
</gene>
<evidence type="ECO:0000313" key="2">
    <source>
        <dbReference type="EMBL" id="CAF4830773.1"/>
    </source>
</evidence>
<accession>A0A821QRD7</accession>
<evidence type="ECO:0000313" key="3">
    <source>
        <dbReference type="Proteomes" id="UP000663880"/>
    </source>
</evidence>
<dbReference type="OrthoDB" id="7470400at2759"/>
<feature type="chain" id="PRO_5032569472" evidence="1">
    <location>
        <begin position="18"/>
        <end position="105"/>
    </location>
</feature>
<comment type="caution">
    <text evidence="2">The sequence shown here is derived from an EMBL/GenBank/DDBJ whole genome shotgun (WGS) entry which is preliminary data.</text>
</comment>
<keyword evidence="3" id="KW-1185">Reference proteome</keyword>
<protein>
    <submittedName>
        <fullName evidence="2">Uncharacterized protein</fullName>
    </submittedName>
</protein>
<organism evidence="2 3">
    <name type="scientific">Pieris macdunnoughi</name>
    <dbReference type="NCBI Taxonomy" id="345717"/>
    <lineage>
        <taxon>Eukaryota</taxon>
        <taxon>Metazoa</taxon>
        <taxon>Ecdysozoa</taxon>
        <taxon>Arthropoda</taxon>
        <taxon>Hexapoda</taxon>
        <taxon>Insecta</taxon>
        <taxon>Pterygota</taxon>
        <taxon>Neoptera</taxon>
        <taxon>Endopterygota</taxon>
        <taxon>Lepidoptera</taxon>
        <taxon>Glossata</taxon>
        <taxon>Ditrysia</taxon>
        <taxon>Papilionoidea</taxon>
        <taxon>Pieridae</taxon>
        <taxon>Pierinae</taxon>
        <taxon>Pieris</taxon>
    </lineage>
</organism>
<keyword evidence="1" id="KW-0732">Signal</keyword>
<sequence length="105" mass="12787">MQYLASVLILNIFGVLSYEYEGYGRNNMAVGRRDVIPMNEVRRRNVIMDRNYRRTKDIRTDVYDRRFEEAQWREARATDDRDRLDRLHRELRWLTINSNELGIGY</sequence>
<evidence type="ECO:0000256" key="1">
    <source>
        <dbReference type="SAM" id="SignalP"/>
    </source>
</evidence>
<proteinExistence type="predicted"/>
<dbReference type="AlphaFoldDB" id="A0A821QRD7"/>
<dbReference type="EMBL" id="CAJOBZ010000010">
    <property type="protein sequence ID" value="CAF4830773.1"/>
    <property type="molecule type" value="Genomic_DNA"/>
</dbReference>